<feature type="compositionally biased region" description="Low complexity" evidence="1">
    <location>
        <begin position="46"/>
        <end position="61"/>
    </location>
</feature>
<dbReference type="AlphaFoldDB" id="A0A0B6Z0I8"/>
<protein>
    <submittedName>
        <fullName evidence="2">Uncharacterized protein</fullName>
    </submittedName>
</protein>
<proteinExistence type="predicted"/>
<feature type="region of interest" description="Disordered" evidence="1">
    <location>
        <begin position="22"/>
        <end position="96"/>
    </location>
</feature>
<accession>A0A0B6Z0I8</accession>
<evidence type="ECO:0000256" key="1">
    <source>
        <dbReference type="SAM" id="MobiDB-lite"/>
    </source>
</evidence>
<gene>
    <name evidence="2" type="primary">ORF43931</name>
</gene>
<feature type="compositionally biased region" description="Polar residues" evidence="1">
    <location>
        <begin position="22"/>
        <end position="31"/>
    </location>
</feature>
<evidence type="ECO:0000313" key="2">
    <source>
        <dbReference type="EMBL" id="CEK62013.1"/>
    </source>
</evidence>
<dbReference type="EMBL" id="HACG01015148">
    <property type="protein sequence ID" value="CEK62013.1"/>
    <property type="molecule type" value="Transcribed_RNA"/>
</dbReference>
<reference evidence="2" key="1">
    <citation type="submission" date="2014-12" db="EMBL/GenBank/DDBJ databases">
        <title>Insight into the proteome of Arion vulgaris.</title>
        <authorList>
            <person name="Aradska J."/>
            <person name="Bulat T."/>
            <person name="Smidak R."/>
            <person name="Sarate P."/>
            <person name="Gangsoo J."/>
            <person name="Sialana F."/>
            <person name="Bilban M."/>
            <person name="Lubec G."/>
        </authorList>
    </citation>
    <scope>NUCLEOTIDE SEQUENCE</scope>
    <source>
        <tissue evidence="2">Skin</tissue>
    </source>
</reference>
<name>A0A0B6Z0I8_9EUPU</name>
<feature type="non-terminal residue" evidence="2">
    <location>
        <position position="96"/>
    </location>
</feature>
<sequence length="96" mass="10754">MSLGDRGLPGEQYAELACGTENVSPYSSSAGYTDPPSYYQTDYNWQHAHQPQQQQSTSQPPHLHDTDRHYYPGLADGNETNAHAYITYGHHPVNHP</sequence>
<organism evidence="2">
    <name type="scientific">Arion vulgaris</name>
    <dbReference type="NCBI Taxonomy" id="1028688"/>
    <lineage>
        <taxon>Eukaryota</taxon>
        <taxon>Metazoa</taxon>
        <taxon>Spiralia</taxon>
        <taxon>Lophotrochozoa</taxon>
        <taxon>Mollusca</taxon>
        <taxon>Gastropoda</taxon>
        <taxon>Heterobranchia</taxon>
        <taxon>Euthyneura</taxon>
        <taxon>Panpulmonata</taxon>
        <taxon>Eupulmonata</taxon>
        <taxon>Stylommatophora</taxon>
        <taxon>Helicina</taxon>
        <taxon>Arionoidea</taxon>
        <taxon>Arionidae</taxon>
        <taxon>Arion</taxon>
    </lineage>
</organism>